<dbReference type="EMBL" id="BJON01000006">
    <property type="protein sequence ID" value="GED68147.1"/>
    <property type="molecule type" value="Genomic_DNA"/>
</dbReference>
<feature type="domain" description="DinB-like" evidence="1">
    <location>
        <begin position="9"/>
        <end position="164"/>
    </location>
</feature>
<evidence type="ECO:0000259" key="1">
    <source>
        <dbReference type="Pfam" id="PF12867"/>
    </source>
</evidence>
<keyword evidence="5" id="KW-1185">Reference proteome</keyword>
<evidence type="ECO:0000313" key="3">
    <source>
        <dbReference type="EMBL" id="KNB74281.1"/>
    </source>
</evidence>
<name>A0A0K9Z039_9BACL</name>
<proteinExistence type="predicted"/>
<gene>
    <name evidence="3" type="ORF">ADS79_00775</name>
    <name evidence="2" type="ORF">BRE01_18490</name>
</gene>
<organism evidence="3 4">
    <name type="scientific">Brevibacillus reuszeri</name>
    <dbReference type="NCBI Taxonomy" id="54915"/>
    <lineage>
        <taxon>Bacteria</taxon>
        <taxon>Bacillati</taxon>
        <taxon>Bacillota</taxon>
        <taxon>Bacilli</taxon>
        <taxon>Bacillales</taxon>
        <taxon>Paenibacillaceae</taxon>
        <taxon>Brevibacillus</taxon>
    </lineage>
</organism>
<dbReference type="Proteomes" id="UP000036834">
    <property type="component" value="Unassembled WGS sequence"/>
</dbReference>
<evidence type="ECO:0000313" key="2">
    <source>
        <dbReference type="EMBL" id="GED68147.1"/>
    </source>
</evidence>
<dbReference type="PATRIC" id="fig|54915.3.peg.5296"/>
<dbReference type="Gene3D" id="1.20.120.450">
    <property type="entry name" value="dinb family like domain"/>
    <property type="match status" value="1"/>
</dbReference>
<dbReference type="AlphaFoldDB" id="A0A0K9Z039"/>
<sequence>MNTVEMLSQFEEVAEQYVKALEGYSAEQFTKKPAADEWSLGQLYNHLIQSAVHMQIRAIEQCASGNGVVGEGKTENGEKIIEAGKFPPIAIKVPDSPEYTPANAESTEEVKHNLLQLINQVRELEPTLATISPDQRMPHPALGYLNAAEWYQLIFMHFVHHLRQKEKLDAFIQA</sequence>
<evidence type="ECO:0000313" key="5">
    <source>
        <dbReference type="Proteomes" id="UP000319578"/>
    </source>
</evidence>
<dbReference type="Proteomes" id="UP000319578">
    <property type="component" value="Unassembled WGS sequence"/>
</dbReference>
<evidence type="ECO:0000313" key="4">
    <source>
        <dbReference type="Proteomes" id="UP000036834"/>
    </source>
</evidence>
<dbReference type="RefSeq" id="WP_049736518.1">
    <property type="nucleotide sequence ID" value="NZ_BJON01000006.1"/>
</dbReference>
<dbReference type="Pfam" id="PF12867">
    <property type="entry name" value="DinB_2"/>
    <property type="match status" value="1"/>
</dbReference>
<dbReference type="EMBL" id="LGIQ01000002">
    <property type="protein sequence ID" value="KNB74281.1"/>
    <property type="molecule type" value="Genomic_DNA"/>
</dbReference>
<dbReference type="SUPFAM" id="SSF109854">
    <property type="entry name" value="DinB/YfiT-like putative metalloenzymes"/>
    <property type="match status" value="1"/>
</dbReference>
<comment type="caution">
    <text evidence="3">The sequence shown here is derived from an EMBL/GenBank/DDBJ whole genome shotgun (WGS) entry which is preliminary data.</text>
</comment>
<accession>A0A0K9Z039</accession>
<reference evidence="4" key="1">
    <citation type="submission" date="2015-07" db="EMBL/GenBank/DDBJ databases">
        <title>Genome sequencing project for genomic taxonomy and phylogenomics of Bacillus-like bacteria.</title>
        <authorList>
            <person name="Liu B."/>
            <person name="Wang J."/>
            <person name="Zhu Y."/>
            <person name="Liu G."/>
            <person name="Chen Q."/>
            <person name="Chen Z."/>
            <person name="Lan J."/>
            <person name="Che J."/>
            <person name="Ge C."/>
            <person name="Shi H."/>
            <person name="Pan Z."/>
            <person name="Liu X."/>
        </authorList>
    </citation>
    <scope>NUCLEOTIDE SEQUENCE [LARGE SCALE GENOMIC DNA]</scope>
    <source>
        <strain evidence="4">DSM 9887</strain>
    </source>
</reference>
<protein>
    <recommendedName>
        <fullName evidence="1">DinB-like domain-containing protein</fullName>
    </recommendedName>
</protein>
<dbReference type="InterPro" id="IPR024775">
    <property type="entry name" value="DinB-like"/>
</dbReference>
<dbReference type="InterPro" id="IPR034660">
    <property type="entry name" value="DinB/YfiT-like"/>
</dbReference>
<reference evidence="3" key="2">
    <citation type="submission" date="2015-07" db="EMBL/GenBank/DDBJ databases">
        <title>MeaNS - Measles Nucleotide Surveillance Program.</title>
        <authorList>
            <person name="Tran T."/>
            <person name="Druce J."/>
        </authorList>
    </citation>
    <scope>NUCLEOTIDE SEQUENCE</scope>
    <source>
        <strain evidence="3">DSM 9887</strain>
    </source>
</reference>
<reference evidence="2 5" key="3">
    <citation type="submission" date="2019-06" db="EMBL/GenBank/DDBJ databases">
        <title>Whole genome shotgun sequence of Brevibacillus reuszeri NBRC 15719.</title>
        <authorList>
            <person name="Hosoyama A."/>
            <person name="Uohara A."/>
            <person name="Ohji S."/>
            <person name="Ichikawa N."/>
        </authorList>
    </citation>
    <scope>NUCLEOTIDE SEQUENCE [LARGE SCALE GENOMIC DNA]</scope>
    <source>
        <strain evidence="2 5">NBRC 15719</strain>
    </source>
</reference>
<dbReference type="STRING" id="54915.ADS79_00775"/>
<dbReference type="OrthoDB" id="1495892at2"/>